<feature type="region of interest" description="Disordered" evidence="1">
    <location>
        <begin position="199"/>
        <end position="407"/>
    </location>
</feature>
<evidence type="ECO:0000313" key="3">
    <source>
        <dbReference type="EMBL" id="KAL0581911.1"/>
    </source>
</evidence>
<feature type="compositionally biased region" description="Low complexity" evidence="1">
    <location>
        <begin position="108"/>
        <end position="117"/>
    </location>
</feature>
<feature type="compositionally biased region" description="Polar residues" evidence="1">
    <location>
        <begin position="199"/>
        <end position="211"/>
    </location>
</feature>
<dbReference type="Proteomes" id="UP001465976">
    <property type="component" value="Unassembled WGS sequence"/>
</dbReference>
<proteinExistence type="predicted"/>
<feature type="region of interest" description="Disordered" evidence="1">
    <location>
        <begin position="108"/>
        <end position="166"/>
    </location>
</feature>
<evidence type="ECO:0000313" key="4">
    <source>
        <dbReference type="Proteomes" id="UP001465976"/>
    </source>
</evidence>
<evidence type="ECO:0000256" key="1">
    <source>
        <dbReference type="SAM" id="MobiDB-lite"/>
    </source>
</evidence>
<keyword evidence="2" id="KW-0732">Signal</keyword>
<organism evidence="3 4">
    <name type="scientific">Marasmius crinis-equi</name>
    <dbReference type="NCBI Taxonomy" id="585013"/>
    <lineage>
        <taxon>Eukaryota</taxon>
        <taxon>Fungi</taxon>
        <taxon>Dikarya</taxon>
        <taxon>Basidiomycota</taxon>
        <taxon>Agaricomycotina</taxon>
        <taxon>Agaricomycetes</taxon>
        <taxon>Agaricomycetidae</taxon>
        <taxon>Agaricales</taxon>
        <taxon>Marasmiineae</taxon>
        <taxon>Marasmiaceae</taxon>
        <taxon>Marasmius</taxon>
    </lineage>
</organism>
<protein>
    <submittedName>
        <fullName evidence="3">Uncharacterized protein</fullName>
    </submittedName>
</protein>
<sequence length="453" mass="48859">MAVHRGVSLLLLDYLLVSALLLVTDLQEWLVIRKFEGEGESSSSGPKSASVASTSALQWRKILYGEPLYPKRMSTSSSTNQPPATPTSAQQMAKIMFGKPLYPSLRTASSDSSLSFSDEFDSASESESESETEDPIPVGEEEEETGVQVVKPSRPPSPSAESVCYPLTTSTAPTHTYLDPLFYNEYSVPPVPKIPEQYASANSSLASSPVTRGSGPSSGLGARGGGSRRLRELPRPPSSFSQSHRSQSTPRPRTADSAIHSSPSSPASDYQRRPSYDASAFIVPSTPLRMLPVPPPTSPIDPTAHSHPRAPSLRHSQSSGRPLTSRYRDREHMLVKRESQYSNRTLPPTPSTMHYPKRSLGDLSEWWPGPHPSSSVGLVRVASESDRGTEQGSLRGSQRERGRNRDSLLEIGAMENPPPAYNSIDFTDSTGVVVAATPPSASALSQETSSVSV</sequence>
<feature type="chain" id="PRO_5045516439" evidence="2">
    <location>
        <begin position="20"/>
        <end position="453"/>
    </location>
</feature>
<feature type="compositionally biased region" description="Polar residues" evidence="1">
    <location>
        <begin position="73"/>
        <end position="89"/>
    </location>
</feature>
<accession>A0ABR3G2J5</accession>
<feature type="compositionally biased region" description="Acidic residues" evidence="1">
    <location>
        <begin position="118"/>
        <end position="145"/>
    </location>
</feature>
<name>A0ABR3G2J5_9AGAR</name>
<evidence type="ECO:0000256" key="2">
    <source>
        <dbReference type="SAM" id="SignalP"/>
    </source>
</evidence>
<dbReference type="EMBL" id="JBAHYK010000002">
    <property type="protein sequence ID" value="KAL0581911.1"/>
    <property type="molecule type" value="Genomic_DNA"/>
</dbReference>
<feature type="compositionally biased region" description="Low complexity" evidence="1">
    <location>
        <begin position="238"/>
        <end position="269"/>
    </location>
</feature>
<keyword evidence="4" id="KW-1185">Reference proteome</keyword>
<feature type="compositionally biased region" description="Basic and acidic residues" evidence="1">
    <location>
        <begin position="397"/>
        <end position="407"/>
    </location>
</feature>
<gene>
    <name evidence="3" type="ORF">V5O48_000141</name>
</gene>
<feature type="compositionally biased region" description="Basic and acidic residues" evidence="1">
    <location>
        <begin position="326"/>
        <end position="339"/>
    </location>
</feature>
<comment type="caution">
    <text evidence="3">The sequence shown here is derived from an EMBL/GenBank/DDBJ whole genome shotgun (WGS) entry which is preliminary data.</text>
</comment>
<feature type="region of interest" description="Disordered" evidence="1">
    <location>
        <begin position="70"/>
        <end position="89"/>
    </location>
</feature>
<feature type="signal peptide" evidence="2">
    <location>
        <begin position="1"/>
        <end position="19"/>
    </location>
</feature>
<reference evidence="3 4" key="1">
    <citation type="submission" date="2024-02" db="EMBL/GenBank/DDBJ databases">
        <title>A draft genome for the cacao thread blight pathogen Marasmius crinis-equi.</title>
        <authorList>
            <person name="Cohen S.P."/>
            <person name="Baruah I.K."/>
            <person name="Amoako-Attah I."/>
            <person name="Bukari Y."/>
            <person name="Meinhardt L.W."/>
            <person name="Bailey B.A."/>
        </authorList>
    </citation>
    <scope>NUCLEOTIDE SEQUENCE [LARGE SCALE GENOMIC DNA]</scope>
    <source>
        <strain evidence="3 4">GH-76</strain>
    </source>
</reference>
<feature type="compositionally biased region" description="Gly residues" evidence="1">
    <location>
        <begin position="216"/>
        <end position="227"/>
    </location>
</feature>